<organism evidence="4 5">
    <name type="scientific">Recurvomyces mirabilis</name>
    <dbReference type="NCBI Taxonomy" id="574656"/>
    <lineage>
        <taxon>Eukaryota</taxon>
        <taxon>Fungi</taxon>
        <taxon>Dikarya</taxon>
        <taxon>Ascomycota</taxon>
        <taxon>Pezizomycotina</taxon>
        <taxon>Dothideomycetes</taxon>
        <taxon>Dothideomycetidae</taxon>
        <taxon>Mycosphaerellales</taxon>
        <taxon>Teratosphaeriaceae</taxon>
        <taxon>Recurvomyces</taxon>
    </lineage>
</organism>
<feature type="compositionally biased region" description="Polar residues" evidence="1">
    <location>
        <begin position="305"/>
        <end position="317"/>
    </location>
</feature>
<evidence type="ECO:0000313" key="4">
    <source>
        <dbReference type="EMBL" id="KAK3671824.1"/>
    </source>
</evidence>
<gene>
    <name evidence="4" type="ORF">LTR78_008369</name>
</gene>
<feature type="region of interest" description="Disordered" evidence="1">
    <location>
        <begin position="303"/>
        <end position="324"/>
    </location>
</feature>
<name>A0AAE0TTC6_9PEZI</name>
<keyword evidence="2" id="KW-0472">Membrane</keyword>
<dbReference type="InterPro" id="IPR049326">
    <property type="entry name" value="Rhodopsin_dom_fungi"/>
</dbReference>
<feature type="transmembrane region" description="Helical" evidence="2">
    <location>
        <begin position="127"/>
        <end position="147"/>
    </location>
</feature>
<feature type="transmembrane region" description="Helical" evidence="2">
    <location>
        <begin position="12"/>
        <end position="33"/>
    </location>
</feature>
<dbReference type="PANTHER" id="PTHR39614:SF2">
    <property type="entry name" value="INTEGRAL MEMBRANE PROTEIN"/>
    <property type="match status" value="1"/>
</dbReference>
<sequence>MDTPTGGTAPGLTIATVLFLLWALLTLIVRAWVKVSKSDSWGSDDTVIAASFLAGLGNAVAILHAINQGYGKPFDALGPQETANIDKAIYTSQLLYVVGVGLTKTSTSVFTGRFLTRDASHVRMAQVLIAACGIWTATAVIAIGIRAQPLTPWNIRDGSGSMFARWVGVELSGYVVEIIAVGLSIHFVWGLNMPLKKRLSVSTIFAFRLLVAPVIAIRLWLLSPSSNPTPNNPNIPASVFTQATLQLTFVLASITCLKPFLRPFHSGYAVSAAPSGGFNATFNTGGYSTGGKRSRNDPYVDLSTAGKSAATTSQLSRGSRVDGKDGGTIVLTDITTSPSDEVVDDRDGEAPLVVRADYQGHVTSVITHGAGSEQVRPPSKKMSISMTKEWGVRYDDSGNHRGPARRAPGGL</sequence>
<dbReference type="AlphaFoldDB" id="A0AAE0TTC6"/>
<feature type="domain" description="Rhodopsin" evidence="3">
    <location>
        <begin position="29"/>
        <end position="262"/>
    </location>
</feature>
<dbReference type="Pfam" id="PF20684">
    <property type="entry name" value="Fung_rhodopsin"/>
    <property type="match status" value="1"/>
</dbReference>
<dbReference type="Proteomes" id="UP001274830">
    <property type="component" value="Unassembled WGS sequence"/>
</dbReference>
<dbReference type="PANTHER" id="PTHR39614">
    <property type="entry name" value="INTEGRAL MEMBRANE PROTEIN"/>
    <property type="match status" value="1"/>
</dbReference>
<feature type="transmembrane region" description="Helical" evidence="2">
    <location>
        <begin position="94"/>
        <end position="115"/>
    </location>
</feature>
<evidence type="ECO:0000259" key="3">
    <source>
        <dbReference type="Pfam" id="PF20684"/>
    </source>
</evidence>
<reference evidence="4" key="1">
    <citation type="submission" date="2023-07" db="EMBL/GenBank/DDBJ databases">
        <title>Black Yeasts Isolated from many extreme environments.</title>
        <authorList>
            <person name="Coleine C."/>
            <person name="Stajich J.E."/>
            <person name="Selbmann L."/>
        </authorList>
    </citation>
    <scope>NUCLEOTIDE SEQUENCE</scope>
    <source>
        <strain evidence="4">CCFEE 5485</strain>
    </source>
</reference>
<feature type="transmembrane region" description="Helical" evidence="2">
    <location>
        <begin position="235"/>
        <end position="257"/>
    </location>
</feature>
<comment type="caution">
    <text evidence="4">The sequence shown here is derived from an EMBL/GenBank/DDBJ whole genome shotgun (WGS) entry which is preliminary data.</text>
</comment>
<proteinExistence type="predicted"/>
<evidence type="ECO:0000313" key="5">
    <source>
        <dbReference type="Proteomes" id="UP001274830"/>
    </source>
</evidence>
<protein>
    <recommendedName>
        <fullName evidence="3">Rhodopsin domain-containing protein</fullName>
    </recommendedName>
</protein>
<keyword evidence="2" id="KW-0812">Transmembrane</keyword>
<feature type="transmembrane region" description="Helical" evidence="2">
    <location>
        <begin position="203"/>
        <end position="223"/>
    </location>
</feature>
<evidence type="ECO:0000256" key="1">
    <source>
        <dbReference type="SAM" id="MobiDB-lite"/>
    </source>
</evidence>
<feature type="transmembrane region" description="Helical" evidence="2">
    <location>
        <begin position="171"/>
        <end position="191"/>
    </location>
</feature>
<dbReference type="EMBL" id="JAUTXT010000039">
    <property type="protein sequence ID" value="KAK3671824.1"/>
    <property type="molecule type" value="Genomic_DNA"/>
</dbReference>
<keyword evidence="2" id="KW-1133">Transmembrane helix</keyword>
<keyword evidence="5" id="KW-1185">Reference proteome</keyword>
<evidence type="ECO:0000256" key="2">
    <source>
        <dbReference type="SAM" id="Phobius"/>
    </source>
</evidence>
<accession>A0AAE0TTC6</accession>
<feature type="transmembrane region" description="Helical" evidence="2">
    <location>
        <begin position="45"/>
        <end position="66"/>
    </location>
</feature>